<evidence type="ECO:0000313" key="1">
    <source>
        <dbReference type="EMBL" id="ETJ43112.1"/>
    </source>
</evidence>
<dbReference type="AlphaFoldDB" id="W1YKU4"/>
<reference evidence="1" key="1">
    <citation type="submission" date="2013-12" db="EMBL/GenBank/DDBJ databases">
        <title>A Varibaculum cambriense genome reconstructed from a premature infant gut community with otherwise low bacterial novelty that shifts toward anaerobic metabolism during the third week of life.</title>
        <authorList>
            <person name="Brown C.T."/>
            <person name="Sharon I."/>
            <person name="Thomas B.C."/>
            <person name="Castelle C.J."/>
            <person name="Morowitz M.J."/>
            <person name="Banfield J.F."/>
        </authorList>
    </citation>
    <scope>NUCLEOTIDE SEQUENCE</scope>
</reference>
<dbReference type="EMBL" id="AZMM01002899">
    <property type="protein sequence ID" value="ETJ43112.1"/>
    <property type="molecule type" value="Genomic_DNA"/>
</dbReference>
<comment type="caution">
    <text evidence="1">The sequence shown here is derived from an EMBL/GenBank/DDBJ whole genome shotgun (WGS) entry which is preliminary data.</text>
</comment>
<name>W1YKU4_9ZZZZ</name>
<feature type="non-terminal residue" evidence="1">
    <location>
        <position position="1"/>
    </location>
</feature>
<proteinExistence type="predicted"/>
<organism evidence="1">
    <name type="scientific">human gut metagenome</name>
    <dbReference type="NCBI Taxonomy" id="408170"/>
    <lineage>
        <taxon>unclassified sequences</taxon>
        <taxon>metagenomes</taxon>
        <taxon>organismal metagenomes</taxon>
    </lineage>
</organism>
<accession>W1YKU4</accession>
<sequence>LVGLSAWWAVGGCLCLIEGACLRL</sequence>
<gene>
    <name evidence="1" type="ORF">Q604_UNBC02899G0001</name>
</gene>
<protein>
    <submittedName>
        <fullName evidence="1">Uncharacterized protein</fullName>
    </submittedName>
</protein>